<reference evidence="8" key="1">
    <citation type="journal article" date="2013" name="Genome Biol. Evol.">
        <title>Punctuated emergences of genetic and phenotypic innovations in eumetazoan, bilaterian, euteleostome, and hominidae ancestors.</title>
        <authorList>
            <person name="Wenger Y."/>
            <person name="Galliot B."/>
        </authorList>
    </citation>
    <scope>NUCLEOTIDE SEQUENCE</scope>
    <source>
        <tissue evidence="8">Whole animals</tissue>
    </source>
</reference>
<keyword evidence="4" id="KW-0206">Cytoskeleton</keyword>
<dbReference type="InterPro" id="IPR043972">
    <property type="entry name" value="FUZ/MON1/HPS1_longin_1"/>
</dbReference>
<evidence type="ECO:0000256" key="2">
    <source>
        <dbReference type="ARBA" id="ARBA00008550"/>
    </source>
</evidence>
<evidence type="ECO:0000259" key="6">
    <source>
        <dbReference type="Pfam" id="PF19037"/>
    </source>
</evidence>
<comment type="similarity">
    <text evidence="2">Belongs to the fuzzy family.</text>
</comment>
<organism evidence="8">
    <name type="scientific">Hydra vulgaris</name>
    <name type="common">Hydra</name>
    <name type="synonym">Hydra attenuata</name>
    <dbReference type="NCBI Taxonomy" id="6087"/>
    <lineage>
        <taxon>Eukaryota</taxon>
        <taxon>Metazoa</taxon>
        <taxon>Cnidaria</taxon>
        <taxon>Hydrozoa</taxon>
        <taxon>Hydroidolina</taxon>
        <taxon>Anthoathecata</taxon>
        <taxon>Aplanulata</taxon>
        <taxon>Hydridae</taxon>
        <taxon>Hydra</taxon>
    </lineage>
</organism>
<name>T2M6X1_HYDVU</name>
<evidence type="ECO:0000256" key="1">
    <source>
        <dbReference type="ARBA" id="ARBA00004245"/>
    </source>
</evidence>
<keyword evidence="3" id="KW-0963">Cytoplasm</keyword>
<evidence type="ECO:0000259" key="5">
    <source>
        <dbReference type="Pfam" id="PF19036"/>
    </source>
</evidence>
<dbReference type="Pfam" id="PF19037">
    <property type="entry name" value="Fuz_longin_2"/>
    <property type="match status" value="1"/>
</dbReference>
<dbReference type="Gene3D" id="3.30.420.10">
    <property type="entry name" value="Ribonuclease H-like superfamily/Ribonuclease H"/>
    <property type="match status" value="1"/>
</dbReference>
<dbReference type="InterPro" id="IPR036397">
    <property type="entry name" value="RNaseH_sf"/>
</dbReference>
<dbReference type="OMA" id="ILTESWA"/>
<dbReference type="InterPro" id="IPR043971">
    <property type="entry name" value="FUZ/MON1/HPS1_longin_2"/>
</dbReference>
<sequence length="467" mass="53304">MSSVLYHLFCISSDGIPLLTYKSDGLPAIPFPVIGAINGVHMYANSNGVELVSTDAGNAKIIWKEYYSVKLILTLFSKNFLHHSKLLDDIFYVFVITIGLNSLSKILSIEKVKKKLRTCLPLISLLMRKQGTINNLRYMVDLCLVSQKTVLQNQLNIFIEESSCELGCLLLYNKVIVATESFWQMDKKDIYFIIMFQESLCNSLSASDTPIYLPVSSPDIPHRLITLSLIEHVKVVLICGSQPTLSELLKNYLHKYWMPLLFVLKDSLTSYPRCFPKDIKLDSSILSFVLLNIKDEMSWCSLFPHGSMTGSDQFVLCDVNERQNALFAFYESCLKSLEKEKNILSAIDAKEIYECTEQFKCYAILGSTYYLFVLYKKDTATFALSGVSRNMLKRLLKEKLQFAKNHMHWTHEWQNVIFSDEKKFNLDGPDSYSCCLHDLRGINDPQTKQNYGGGSLMVWGGFSYSEN</sequence>
<feature type="domain" description="FUZ/MON1/HPS1 third Longin" evidence="7">
    <location>
        <begin position="285"/>
        <end position="399"/>
    </location>
</feature>
<evidence type="ECO:0000256" key="3">
    <source>
        <dbReference type="ARBA" id="ARBA00022490"/>
    </source>
</evidence>
<dbReference type="GO" id="GO:0005856">
    <property type="term" value="C:cytoskeleton"/>
    <property type="evidence" value="ECO:0007669"/>
    <property type="project" value="UniProtKB-SubCell"/>
</dbReference>
<feature type="domain" description="FUZ/MON1/HPS1 first Longin" evidence="5">
    <location>
        <begin position="7"/>
        <end position="124"/>
    </location>
</feature>
<comment type="subcellular location">
    <subcellularLocation>
        <location evidence="1">Cytoplasm</location>
        <location evidence="1">Cytoskeleton</location>
    </subcellularLocation>
</comment>
<feature type="domain" description="FUZ/MON1/HPS1 second Longin" evidence="6">
    <location>
        <begin position="167"/>
        <end position="248"/>
    </location>
</feature>
<gene>
    <name evidence="8" type="primary">FUZ</name>
</gene>
<dbReference type="GO" id="GO:0016192">
    <property type="term" value="P:vesicle-mediated transport"/>
    <property type="evidence" value="ECO:0007669"/>
    <property type="project" value="InterPro"/>
</dbReference>
<accession>T2M6X1</accession>
<dbReference type="AlphaFoldDB" id="T2M6X1"/>
<dbReference type="Pfam" id="PF19038">
    <property type="entry name" value="Fuz_longin_3"/>
    <property type="match status" value="1"/>
</dbReference>
<dbReference type="InterPro" id="IPR026069">
    <property type="entry name" value="Fuzzy"/>
</dbReference>
<dbReference type="Pfam" id="PF19036">
    <property type="entry name" value="Fuz_longin_1"/>
    <property type="match status" value="1"/>
</dbReference>
<dbReference type="EMBL" id="HAAD01001460">
    <property type="protein sequence ID" value="CDG67692.1"/>
    <property type="molecule type" value="mRNA"/>
</dbReference>
<dbReference type="OrthoDB" id="74835at2759"/>
<dbReference type="PANTHER" id="PTHR13559">
    <property type="entry name" value="INTRACELLULAR TRAFFIC PROTEIN-RELATED"/>
    <property type="match status" value="1"/>
</dbReference>
<dbReference type="PANTHER" id="PTHR13559:SF1">
    <property type="entry name" value="PROTEIN FUZZY HOMOLOG"/>
    <property type="match status" value="1"/>
</dbReference>
<evidence type="ECO:0000256" key="4">
    <source>
        <dbReference type="ARBA" id="ARBA00023212"/>
    </source>
</evidence>
<dbReference type="GO" id="GO:1905515">
    <property type="term" value="P:non-motile cilium assembly"/>
    <property type="evidence" value="ECO:0007669"/>
    <property type="project" value="TreeGrafter"/>
</dbReference>
<dbReference type="GO" id="GO:0003676">
    <property type="term" value="F:nucleic acid binding"/>
    <property type="evidence" value="ECO:0007669"/>
    <property type="project" value="InterPro"/>
</dbReference>
<proteinExistence type="evidence at transcript level"/>
<evidence type="ECO:0000259" key="7">
    <source>
        <dbReference type="Pfam" id="PF19038"/>
    </source>
</evidence>
<dbReference type="InterPro" id="IPR043970">
    <property type="entry name" value="FUZ/MON1/HPS1_longin_3"/>
</dbReference>
<protein>
    <submittedName>
        <fullName evidence="8">Protein fuzzy homolog</fullName>
    </submittedName>
</protein>
<evidence type="ECO:0000313" key="8">
    <source>
        <dbReference type="EMBL" id="CDG67692.1"/>
    </source>
</evidence>